<feature type="transmembrane region" description="Helical" evidence="10">
    <location>
        <begin position="106"/>
        <end position="125"/>
    </location>
</feature>
<feature type="transmembrane region" description="Helical" evidence="10">
    <location>
        <begin position="593"/>
        <end position="613"/>
    </location>
</feature>
<evidence type="ECO:0000256" key="7">
    <source>
        <dbReference type="ARBA" id="ARBA00022989"/>
    </source>
</evidence>
<feature type="transmembrane region" description="Helical" evidence="10">
    <location>
        <begin position="1297"/>
        <end position="1318"/>
    </location>
</feature>
<feature type="transmembrane region" description="Helical" evidence="10">
    <location>
        <begin position="177"/>
        <end position="196"/>
    </location>
</feature>
<dbReference type="EMBL" id="DS022302">
    <property type="protein sequence ID" value="OAJ39046.1"/>
    <property type="molecule type" value="Genomic_DNA"/>
</dbReference>
<evidence type="ECO:0000256" key="10">
    <source>
        <dbReference type="SAM" id="Phobius"/>
    </source>
</evidence>
<feature type="transmembrane region" description="Helical" evidence="10">
    <location>
        <begin position="503"/>
        <end position="525"/>
    </location>
</feature>
<dbReference type="CDD" id="cd18596">
    <property type="entry name" value="ABC_6TM_VMR1_D1_like"/>
    <property type="match status" value="1"/>
</dbReference>
<dbReference type="SMART" id="SM00382">
    <property type="entry name" value="AAA"/>
    <property type="match status" value="2"/>
</dbReference>
<dbReference type="GO" id="GO:0140359">
    <property type="term" value="F:ABC-type transporter activity"/>
    <property type="evidence" value="ECO:0007669"/>
    <property type="project" value="InterPro"/>
</dbReference>
<proteinExistence type="predicted"/>
<reference evidence="13 14" key="1">
    <citation type="submission" date="2006-10" db="EMBL/GenBank/DDBJ databases">
        <title>The Genome Sequence of Batrachochytrium dendrobatidis JEL423.</title>
        <authorList>
            <consortium name="The Broad Institute Genome Sequencing Platform"/>
            <person name="Birren B."/>
            <person name="Lander E."/>
            <person name="Galagan J."/>
            <person name="Cuomo C."/>
            <person name="Devon K."/>
            <person name="Jaffe D."/>
            <person name="Butler J."/>
            <person name="Alvarez P."/>
            <person name="Gnerre S."/>
            <person name="Grabherr M."/>
            <person name="Kleber M."/>
            <person name="Mauceli E."/>
            <person name="Brockman W."/>
            <person name="Young S."/>
            <person name="LaButti K."/>
            <person name="Sykes S."/>
            <person name="DeCaprio D."/>
            <person name="Crawford M."/>
            <person name="Koehrsen M."/>
            <person name="Engels R."/>
            <person name="Montgomery P."/>
            <person name="Pearson M."/>
            <person name="Howarth C."/>
            <person name="Larson L."/>
            <person name="White J."/>
            <person name="O'Leary S."/>
            <person name="Kodira C."/>
            <person name="Zeng Q."/>
            <person name="Yandava C."/>
            <person name="Alvarado L."/>
            <person name="Longcore J."/>
            <person name="James T."/>
        </authorList>
    </citation>
    <scope>NUCLEOTIDE SEQUENCE [LARGE SCALE GENOMIC DNA]</scope>
    <source>
        <strain evidence="13 14">JEL423</strain>
    </source>
</reference>
<keyword evidence="3 10" id="KW-0812">Transmembrane</keyword>
<dbReference type="FunFam" id="1.20.1560.10:FF:000013">
    <property type="entry name" value="ABC transporter C family member 2"/>
    <property type="match status" value="1"/>
</dbReference>
<feature type="transmembrane region" description="Helical" evidence="10">
    <location>
        <begin position="6"/>
        <end position="23"/>
    </location>
</feature>
<feature type="transmembrane region" description="Helical" evidence="10">
    <location>
        <begin position="367"/>
        <end position="387"/>
    </location>
</feature>
<dbReference type="VEuPathDB" id="FungiDB:BDEG_22923"/>
<dbReference type="STRING" id="403673.A0A177WGZ1"/>
<feature type="domain" description="ABC transporter" evidence="11">
    <location>
        <begin position="1363"/>
        <end position="1651"/>
    </location>
</feature>
<dbReference type="InterPro" id="IPR036640">
    <property type="entry name" value="ABC1_TM_sf"/>
</dbReference>
<evidence type="ECO:0000313" key="13">
    <source>
        <dbReference type="EMBL" id="OAJ39046.1"/>
    </source>
</evidence>
<dbReference type="FunFam" id="3.40.50.300:FF:002977">
    <property type="entry name" value="Uncharacterized protein"/>
    <property type="match status" value="1"/>
</dbReference>
<dbReference type="InterPro" id="IPR003593">
    <property type="entry name" value="AAA+_ATPase"/>
</dbReference>
<name>A0A177WGZ1_BATDL</name>
<reference evidence="13 14" key="2">
    <citation type="submission" date="2016-05" db="EMBL/GenBank/DDBJ databases">
        <title>Lineage-specific infection strategies underlie the spectrum of fungal disease in amphibians.</title>
        <authorList>
            <person name="Cuomo C.A."/>
            <person name="Farrer R.A."/>
            <person name="James T."/>
            <person name="Longcore J."/>
            <person name="Birren B."/>
        </authorList>
    </citation>
    <scope>NUCLEOTIDE SEQUENCE [LARGE SCALE GENOMIC DNA]</scope>
    <source>
        <strain evidence="13 14">JEL423</strain>
    </source>
</reference>
<organism evidence="13 14">
    <name type="scientific">Batrachochytrium dendrobatidis (strain JEL423)</name>
    <dbReference type="NCBI Taxonomy" id="403673"/>
    <lineage>
        <taxon>Eukaryota</taxon>
        <taxon>Fungi</taxon>
        <taxon>Fungi incertae sedis</taxon>
        <taxon>Chytridiomycota</taxon>
        <taxon>Chytridiomycota incertae sedis</taxon>
        <taxon>Chytridiomycetes</taxon>
        <taxon>Rhizophydiales</taxon>
        <taxon>Rhizophydiales incertae sedis</taxon>
        <taxon>Batrachochytrium</taxon>
    </lineage>
</organism>
<feature type="compositionally biased region" description="Basic and acidic residues" evidence="9">
    <location>
        <begin position="424"/>
        <end position="450"/>
    </location>
</feature>
<dbReference type="GO" id="GO:0016887">
    <property type="term" value="F:ATP hydrolysis activity"/>
    <property type="evidence" value="ECO:0007669"/>
    <property type="project" value="InterPro"/>
</dbReference>
<dbReference type="InterPro" id="IPR027417">
    <property type="entry name" value="P-loop_NTPase"/>
</dbReference>
<feature type="compositionally biased region" description="Basic and acidic residues" evidence="9">
    <location>
        <begin position="1486"/>
        <end position="1502"/>
    </location>
</feature>
<keyword evidence="7 10" id="KW-1133">Transmembrane helix</keyword>
<dbReference type="Gene3D" id="1.20.1560.10">
    <property type="entry name" value="ABC transporter type 1, transmembrane domain"/>
    <property type="match status" value="2"/>
</dbReference>
<gene>
    <name evidence="13" type="ORF">BDEG_22923</name>
</gene>
<dbReference type="CDD" id="cd18604">
    <property type="entry name" value="ABC_6TM_VMR1_D2_like"/>
    <property type="match status" value="1"/>
</dbReference>
<dbReference type="PANTHER" id="PTHR24223">
    <property type="entry name" value="ATP-BINDING CASSETTE SUB-FAMILY C"/>
    <property type="match status" value="1"/>
</dbReference>
<feature type="transmembrane region" description="Helical" evidence="10">
    <location>
        <begin position="474"/>
        <end position="497"/>
    </location>
</feature>
<feature type="compositionally biased region" description="Polar residues" evidence="9">
    <location>
        <begin position="1503"/>
        <end position="1514"/>
    </location>
</feature>
<keyword evidence="4" id="KW-0677">Repeat</keyword>
<evidence type="ECO:0000256" key="3">
    <source>
        <dbReference type="ARBA" id="ARBA00022692"/>
    </source>
</evidence>
<sequence length="1672" mass="185051">MLNIIASVAVPVVFAMVIIPLYLRFTLVIASHRAGYMSLPTASTISEANVVSSSTTATQSRPNHSASLQDSETTPLLPRTSLNESASDLSSQETIWTVGVYLSRTVAVLCLLVAAVECVLLWFLLCTSQTDPWNLLAVSGTAANILVWIFVASAILRFSFGLNLVSWNSEWRMPLPAPYLALLVLASSAVHAFHALTDFPATSTALRWRILHISSVASSMLLFIIEVFRSVKISAKCEDARIQRLIAQTDVNGNPIPVPCTEESASIFSIIYFSWVSPLIRLSSRMFLEHKDIWALNPIDCSSSIIDRYSRIRTRFKSLGFKLMLLTWQRFAMTTLFCLIGAILALAPPFFINRIVDFIEHPNDSPLYMGFVFAFGLFGCSMLRSWCDNQYFNNGRRTGMHLRSVLISEIYKKSLRRCIATTHNKGEDDQSNDKNGKDPKSAGKDTKASSEDSESSLGKIVTLMSVDTCRIREIIAYIPWVFTTPLQIIACVVALFGVLGYSAIAGVAVMVITMPIVSVVSKFQYKVGDMYMAKMDARVGVVNEMLQGIRVIKYFGWESEFFNKVNKARQGELNSLIWCFISNSLSNISWESIPVLVSFVTFMTYTLIAGQQLTATTAFTSLSLFMTLRFPLMLFPNLLMDVIQGMVSLRRIETFLAQPELDKYSSTNDHLFEQNWETVKTQPGFDHASFTWNIQGQSTEPNLDAVDQTDTPRESVTNRSSTTQHHHFVLSDIHVKFPVGQLTAIVGLTGAGKSSIINALLGEMKTLQGRTIFPSVYSRSAPDINSRDVGVAYVSQTAWLQNATVRDNILFGSLYDADRYAKVIEACALVRDLETFPAGDQTEIGEKGINMSGGQKQRISLARACYSTAQSVILDDPLSAVDAPTALHLFEKCIRGLLASRTVILVTHATGLVLPFSDYIVYFKDGRIAAQGLPAAVQAHFETTDCSDSFGNHLLHAIKGDKIESDVTSKVENNAANESSEGAKTKGKLVEDETKQSGSVKLAIYKHYIGAVGGWWFLVAYLLISTSARAVQGLDDLWLKVWADSYKHTDINSTALFMPDVFLMQSVSHPPVVPLATPVRDPSFYIWVYGGLGLGVVFFEQLLLTIQYAGSYNASKKLHSSMLNRVLNAPMRFFDTTPIGRILNRFSKDIECIDMEVSNGVSGFLGSALRVFTVLMIVTMVAPLLPVLFIPIVIMFYNISKSYLLASRELRRLESVSQSPIYAKFSETLQGAATIRAFGVEEQFINDNMNLVDKNHQAHFYLWACNRWLSARCDLVSGSIVFITTISLVLARDTLDAGIAGLCLAYATELVFDLVWVTRSHAMMEMSMNSVERIDEYLQIEQDAAAIVDDYRPAENWPHHGCIDVKDLSIRYSADQPLVLDKISFHVGTFEKIGIVGRTGAGKSTLSLAMFRIVPHDSGHVLIDGMDIGKMGLWDLRSRLTIIPQDPVLFSGTVRTNLDPFDKHDDAALWAALKRVHFLESMQTRPGHDDANGPRGSIESKSESSATLNSNIPHSTDKIDDATEPLCGPSSNEASAVSKGFDLESPVQENGTNFSQGQRQLLCLARALLQASRIIIMDEATASVDHSTDARIQNTIRTEFSNATVLTIAHRLSTVMDYDKILVLDRGQVSQYGRPHELLEDKSGLLYQMCMESGEMDLLVDIAAKKASLNSQ</sequence>
<dbReference type="Gene3D" id="3.40.50.300">
    <property type="entry name" value="P-loop containing nucleotide triphosphate hydrolases"/>
    <property type="match status" value="2"/>
</dbReference>
<dbReference type="InterPro" id="IPR003439">
    <property type="entry name" value="ABC_transporter-like_ATP-bd"/>
</dbReference>
<evidence type="ECO:0000256" key="5">
    <source>
        <dbReference type="ARBA" id="ARBA00022741"/>
    </source>
</evidence>
<feature type="domain" description="ABC transmembrane type-1" evidence="12">
    <location>
        <begin position="332"/>
        <end position="644"/>
    </location>
</feature>
<feature type="region of interest" description="Disordered" evidence="9">
    <location>
        <begin position="1482"/>
        <end position="1537"/>
    </location>
</feature>
<dbReference type="InterPro" id="IPR011527">
    <property type="entry name" value="ABC1_TM_dom"/>
</dbReference>
<protein>
    <submittedName>
        <fullName evidence="13">Uncharacterized protein</fullName>
    </submittedName>
</protein>
<keyword evidence="8 10" id="KW-0472">Membrane</keyword>
<feature type="domain" description="ABC transmembrane type-1" evidence="12">
    <location>
        <begin position="1037"/>
        <end position="1326"/>
    </location>
</feature>
<dbReference type="PROSITE" id="PS50893">
    <property type="entry name" value="ABC_TRANSPORTER_2"/>
    <property type="match status" value="2"/>
</dbReference>
<evidence type="ECO:0000256" key="4">
    <source>
        <dbReference type="ARBA" id="ARBA00022737"/>
    </source>
</evidence>
<evidence type="ECO:0000256" key="2">
    <source>
        <dbReference type="ARBA" id="ARBA00022448"/>
    </source>
</evidence>
<feature type="transmembrane region" description="Helical" evidence="10">
    <location>
        <begin position="1005"/>
        <end position="1024"/>
    </location>
</feature>
<evidence type="ECO:0000259" key="11">
    <source>
        <dbReference type="PROSITE" id="PS50893"/>
    </source>
</evidence>
<dbReference type="eggNOG" id="KOG0054">
    <property type="taxonomic scope" value="Eukaryota"/>
</dbReference>
<comment type="subcellular location">
    <subcellularLocation>
        <location evidence="1">Membrane</location>
        <topology evidence="1">Multi-pass membrane protein</topology>
    </subcellularLocation>
</comment>
<feature type="transmembrane region" description="Helical" evidence="10">
    <location>
        <begin position="619"/>
        <end position="640"/>
    </location>
</feature>
<feature type="region of interest" description="Disordered" evidence="9">
    <location>
        <begin position="424"/>
        <end position="452"/>
    </location>
</feature>
<feature type="transmembrane region" description="Helical" evidence="10">
    <location>
        <begin position="145"/>
        <end position="165"/>
    </location>
</feature>
<evidence type="ECO:0000259" key="12">
    <source>
        <dbReference type="PROSITE" id="PS50929"/>
    </source>
</evidence>
<keyword evidence="6" id="KW-0067">ATP-binding</keyword>
<accession>A0A177WGZ1</accession>
<dbReference type="CDD" id="cd03244">
    <property type="entry name" value="ABCC_MRP_domain2"/>
    <property type="match status" value="1"/>
</dbReference>
<keyword evidence="5" id="KW-0547">Nucleotide-binding</keyword>
<evidence type="ECO:0000313" key="14">
    <source>
        <dbReference type="Proteomes" id="UP000077115"/>
    </source>
</evidence>
<dbReference type="PROSITE" id="PS50929">
    <property type="entry name" value="ABC_TM1F"/>
    <property type="match status" value="2"/>
</dbReference>
<dbReference type="CDD" id="cd03250">
    <property type="entry name" value="ABCC_MRP_domain1"/>
    <property type="match status" value="1"/>
</dbReference>
<feature type="transmembrane region" description="Helical" evidence="10">
    <location>
        <begin position="1273"/>
        <end position="1291"/>
    </location>
</feature>
<evidence type="ECO:0000256" key="6">
    <source>
        <dbReference type="ARBA" id="ARBA00022840"/>
    </source>
</evidence>
<dbReference type="Proteomes" id="UP000077115">
    <property type="component" value="Unassembled WGS sequence"/>
</dbReference>
<evidence type="ECO:0000256" key="1">
    <source>
        <dbReference type="ARBA" id="ARBA00004141"/>
    </source>
</evidence>
<feature type="domain" description="ABC transporter" evidence="11">
    <location>
        <begin position="711"/>
        <end position="950"/>
    </location>
</feature>
<feature type="region of interest" description="Disordered" evidence="9">
    <location>
        <begin position="55"/>
        <end position="76"/>
    </location>
</feature>
<dbReference type="SUPFAM" id="SSF52540">
    <property type="entry name" value="P-loop containing nucleoside triphosphate hydrolases"/>
    <property type="match status" value="2"/>
</dbReference>
<feature type="transmembrane region" description="Helical" evidence="10">
    <location>
        <begin position="323"/>
        <end position="347"/>
    </location>
</feature>
<dbReference type="InterPro" id="IPR017871">
    <property type="entry name" value="ABC_transporter-like_CS"/>
</dbReference>
<feature type="transmembrane region" description="Helical" evidence="10">
    <location>
        <begin position="1084"/>
        <end position="1106"/>
    </location>
</feature>
<feature type="region of interest" description="Disordered" evidence="9">
    <location>
        <begin position="701"/>
        <end position="721"/>
    </location>
</feature>
<dbReference type="Pfam" id="PF00664">
    <property type="entry name" value="ABC_membrane"/>
    <property type="match status" value="2"/>
</dbReference>
<dbReference type="GO" id="GO:0016020">
    <property type="term" value="C:membrane"/>
    <property type="evidence" value="ECO:0007669"/>
    <property type="project" value="UniProtKB-SubCell"/>
</dbReference>
<dbReference type="SUPFAM" id="SSF90123">
    <property type="entry name" value="ABC transporter transmembrane region"/>
    <property type="match status" value="2"/>
</dbReference>
<dbReference type="GO" id="GO:0005524">
    <property type="term" value="F:ATP binding"/>
    <property type="evidence" value="ECO:0007669"/>
    <property type="project" value="UniProtKB-KW"/>
</dbReference>
<dbReference type="Pfam" id="PF00005">
    <property type="entry name" value="ABC_tran"/>
    <property type="match status" value="2"/>
</dbReference>
<feature type="transmembrane region" description="Helical" evidence="10">
    <location>
        <begin position="208"/>
        <end position="228"/>
    </location>
</feature>
<dbReference type="PROSITE" id="PS00211">
    <property type="entry name" value="ABC_TRANSPORTER_1"/>
    <property type="match status" value="1"/>
</dbReference>
<evidence type="ECO:0000256" key="9">
    <source>
        <dbReference type="SAM" id="MobiDB-lite"/>
    </source>
</evidence>
<dbReference type="InterPro" id="IPR050173">
    <property type="entry name" value="ABC_transporter_C-like"/>
</dbReference>
<keyword evidence="2" id="KW-0813">Transport</keyword>
<evidence type="ECO:0000256" key="8">
    <source>
        <dbReference type="ARBA" id="ARBA00023136"/>
    </source>
</evidence>
<dbReference type="OrthoDB" id="6500128at2759"/>
<dbReference type="PANTHER" id="PTHR24223:SF353">
    <property type="entry name" value="ABC TRANSPORTER ATP-BINDING PROTEIN_PERMEASE VMR1-RELATED"/>
    <property type="match status" value="1"/>
</dbReference>